<dbReference type="PANTHER" id="PTHR34290">
    <property type="entry name" value="SI:CH73-390P7.2"/>
    <property type="match status" value="1"/>
</dbReference>
<reference evidence="1 2" key="1">
    <citation type="journal article" date="2007" name="PLoS Genet.">
        <title>Patterns and implications of gene gain and loss in the evolution of Prochlorococcus.</title>
        <authorList>
            <person name="Kettler G.C."/>
            <person name="Martiny A.C."/>
            <person name="Huang K."/>
            <person name="Zucker J."/>
            <person name="Coleman M.L."/>
            <person name="Rodrigue S."/>
            <person name="Chen F."/>
            <person name="Lapidus A."/>
            <person name="Ferriera S."/>
            <person name="Johnson J."/>
            <person name="Steglich C."/>
            <person name="Church G.M."/>
            <person name="Richardson P."/>
            <person name="Chisholm S.W."/>
        </authorList>
    </citation>
    <scope>NUCLEOTIDE SEQUENCE [LARGE SCALE GENOMIC DNA]</scope>
    <source>
        <strain evidence="1 2">MIT 9303</strain>
    </source>
</reference>
<sequence>MPQGMHLEQEMTVNVEPELTLLFDGACPFCCREVSFLRAHDRHGRLNFVDIDSPDYEPEAFAGISYRQAMGRMHALRRNGEVVRDVAVFREAYQLVDWGWLYAPTAWPGVARVVDGVYKIWARLRLRLTGRESLDQLCRCRMKRL</sequence>
<dbReference type="PANTHER" id="PTHR34290:SF2">
    <property type="entry name" value="OS04G0668800 PROTEIN"/>
    <property type="match status" value="1"/>
</dbReference>
<dbReference type="BioCyc" id="PMAR59922:G1G80-657-MONOMER"/>
<dbReference type="InterPro" id="IPR007263">
    <property type="entry name" value="DCC1-like"/>
</dbReference>
<dbReference type="RefSeq" id="WP_011825383.1">
    <property type="nucleotide sequence ID" value="NC_008820.1"/>
</dbReference>
<dbReference type="HOGENOM" id="CLU_086500_2_0_3"/>
<accession>A2C7K8</accession>
<dbReference type="InterPro" id="IPR044691">
    <property type="entry name" value="DCC1_Trx"/>
</dbReference>
<dbReference type="AlphaFoldDB" id="A2C7K8"/>
<dbReference type="EMBL" id="CP000554">
    <property type="protein sequence ID" value="ABM77468.1"/>
    <property type="molecule type" value="Genomic_DNA"/>
</dbReference>
<dbReference type="KEGG" id="pmf:P9303_07171"/>
<name>A2C7K8_PROM3</name>
<protein>
    <submittedName>
        <fullName evidence="1">Uncharacterized protein conserved in bacteria</fullName>
    </submittedName>
</protein>
<organism evidence="1 2">
    <name type="scientific">Prochlorococcus marinus (strain MIT 9303)</name>
    <dbReference type="NCBI Taxonomy" id="59922"/>
    <lineage>
        <taxon>Bacteria</taxon>
        <taxon>Bacillati</taxon>
        <taxon>Cyanobacteriota</taxon>
        <taxon>Cyanophyceae</taxon>
        <taxon>Synechococcales</taxon>
        <taxon>Prochlorococcaceae</taxon>
        <taxon>Prochlorococcus</taxon>
    </lineage>
</organism>
<dbReference type="Pfam" id="PF04134">
    <property type="entry name" value="DCC1-like"/>
    <property type="match status" value="1"/>
</dbReference>
<dbReference type="GO" id="GO:0015035">
    <property type="term" value="F:protein-disulfide reductase activity"/>
    <property type="evidence" value="ECO:0007669"/>
    <property type="project" value="InterPro"/>
</dbReference>
<evidence type="ECO:0000313" key="1">
    <source>
        <dbReference type="EMBL" id="ABM77468.1"/>
    </source>
</evidence>
<proteinExistence type="predicted"/>
<dbReference type="STRING" id="59922.P9303_07171"/>
<gene>
    <name evidence="1" type="ordered locus">P9303_07171</name>
</gene>
<evidence type="ECO:0000313" key="2">
    <source>
        <dbReference type="Proteomes" id="UP000002274"/>
    </source>
</evidence>
<dbReference type="Proteomes" id="UP000002274">
    <property type="component" value="Chromosome"/>
</dbReference>